<dbReference type="PROSITE" id="PS00639">
    <property type="entry name" value="THIOL_PROTEASE_HIS"/>
    <property type="match status" value="1"/>
</dbReference>
<dbReference type="InterPro" id="IPR039417">
    <property type="entry name" value="Peptidase_C1A_papain-like"/>
</dbReference>
<keyword evidence="6" id="KW-0325">Glycoprotein</keyword>
<evidence type="ECO:0000256" key="2">
    <source>
        <dbReference type="ARBA" id="ARBA00022670"/>
    </source>
</evidence>
<sequence length="354" mass="38756">MTCTTLICLSSSSCGIPDQYNSILGPNLDKLPSQEEAMQLFQLWKKEHGRVYRDLEEMAKKFEIFVSNVKNIIESNAKRSSPSSYLLGLNQFADWSPYELQETYLHNIPMPENISAMDLNDSPCSAPPSVDWRPIAVTAVKNQKDCGSCWAFSATGAIEGASALATGKLISVSEQELLDCAYSFGCGGGWIDKALDWVIGNRGIASEIDYPYTARKGTCRASTIRNSVSIDGYCPIAQSDNAFMCATAKYPIGFYFNVVNDFFQYKSGIYDGPNCPVSSTFINHAMLIVGYGSIDGVGFWIVKNSWDTTWGMCGYALIKRDTSKPYGVCGIHAWPAYAATKCIGSVNPSIISSI</sequence>
<dbReference type="InterPro" id="IPR000668">
    <property type="entry name" value="Peptidase_C1A_C"/>
</dbReference>
<gene>
    <name evidence="9" type="ORF">glysoja_036092</name>
</gene>
<dbReference type="FunFam" id="3.90.70.10:FF:000177">
    <property type="entry name" value="Cysteine proteinase RD21A"/>
    <property type="match status" value="1"/>
</dbReference>
<dbReference type="InterPro" id="IPR013201">
    <property type="entry name" value="Prot_inhib_I29"/>
</dbReference>
<dbReference type="InterPro" id="IPR013128">
    <property type="entry name" value="Peptidase_C1A"/>
</dbReference>
<dbReference type="PANTHER" id="PTHR12411">
    <property type="entry name" value="CYSTEINE PROTEASE FAMILY C1-RELATED"/>
    <property type="match status" value="1"/>
</dbReference>
<keyword evidence="3 9" id="KW-0378">Hydrolase</keyword>
<protein>
    <submittedName>
        <fullName evidence="9">P34 putative thiol protease</fullName>
        <ecNumber evidence="9">1.3.1.74</ecNumber>
        <ecNumber evidence="9">3.4.22.15</ecNumber>
    </submittedName>
</protein>
<keyword evidence="5" id="KW-1015">Disulfide bond</keyword>
<dbReference type="Gene3D" id="3.90.70.10">
    <property type="entry name" value="Cysteine proteinases"/>
    <property type="match status" value="1"/>
</dbReference>
<comment type="similarity">
    <text evidence="1">Belongs to the peptidase C1 family.</text>
</comment>
<accession>A0A0B2QG40</accession>
<dbReference type="GO" id="GO:0004197">
    <property type="term" value="F:cysteine-type endopeptidase activity"/>
    <property type="evidence" value="ECO:0007669"/>
    <property type="project" value="UniProtKB-EC"/>
</dbReference>
<feature type="domain" description="Peptidase C1A papain C-terminal" evidence="7">
    <location>
        <begin position="126"/>
        <end position="340"/>
    </location>
</feature>
<evidence type="ECO:0000259" key="8">
    <source>
        <dbReference type="SMART" id="SM00848"/>
    </source>
</evidence>
<keyword evidence="9" id="KW-0560">Oxidoreductase</keyword>
<evidence type="ECO:0000256" key="1">
    <source>
        <dbReference type="ARBA" id="ARBA00008455"/>
    </source>
</evidence>
<keyword evidence="2 9" id="KW-0645">Protease</keyword>
<evidence type="ECO:0000259" key="7">
    <source>
        <dbReference type="SMART" id="SM00645"/>
    </source>
</evidence>
<dbReference type="PRINTS" id="PR00705">
    <property type="entry name" value="PAPAIN"/>
</dbReference>
<dbReference type="GO" id="GO:0032440">
    <property type="term" value="F:2-alkenal reductase [NAD(P)H] activity"/>
    <property type="evidence" value="ECO:0007669"/>
    <property type="project" value="UniProtKB-EC"/>
</dbReference>
<dbReference type="GO" id="GO:0006508">
    <property type="term" value="P:proteolysis"/>
    <property type="evidence" value="ECO:0007669"/>
    <property type="project" value="UniProtKB-KW"/>
</dbReference>
<dbReference type="Pfam" id="PF08246">
    <property type="entry name" value="Inhibitor_I29"/>
    <property type="match status" value="1"/>
</dbReference>
<dbReference type="InterPro" id="IPR038765">
    <property type="entry name" value="Papain-like_cys_pep_sf"/>
</dbReference>
<proteinExistence type="inferred from homology"/>
<feature type="domain" description="Cathepsin propeptide inhibitor" evidence="8">
    <location>
        <begin position="41"/>
        <end position="100"/>
    </location>
</feature>
<keyword evidence="4" id="KW-0788">Thiol protease</keyword>
<dbReference type="Pfam" id="PF00112">
    <property type="entry name" value="Peptidase_C1"/>
    <property type="match status" value="1"/>
</dbReference>
<evidence type="ECO:0000256" key="3">
    <source>
        <dbReference type="ARBA" id="ARBA00022801"/>
    </source>
</evidence>
<evidence type="ECO:0000256" key="4">
    <source>
        <dbReference type="ARBA" id="ARBA00022807"/>
    </source>
</evidence>
<dbReference type="AlphaFoldDB" id="A0A0B2QG40"/>
<dbReference type="SUPFAM" id="SSF54001">
    <property type="entry name" value="Cysteine proteinases"/>
    <property type="match status" value="1"/>
</dbReference>
<evidence type="ECO:0000313" key="9">
    <source>
        <dbReference type="EMBL" id="KHN18913.1"/>
    </source>
</evidence>
<organism evidence="9">
    <name type="scientific">Glycine soja</name>
    <name type="common">Wild soybean</name>
    <dbReference type="NCBI Taxonomy" id="3848"/>
    <lineage>
        <taxon>Eukaryota</taxon>
        <taxon>Viridiplantae</taxon>
        <taxon>Streptophyta</taxon>
        <taxon>Embryophyta</taxon>
        <taxon>Tracheophyta</taxon>
        <taxon>Spermatophyta</taxon>
        <taxon>Magnoliopsida</taxon>
        <taxon>eudicotyledons</taxon>
        <taxon>Gunneridae</taxon>
        <taxon>Pentapetalae</taxon>
        <taxon>rosids</taxon>
        <taxon>fabids</taxon>
        <taxon>Fabales</taxon>
        <taxon>Fabaceae</taxon>
        <taxon>Papilionoideae</taxon>
        <taxon>50 kb inversion clade</taxon>
        <taxon>NPAAA clade</taxon>
        <taxon>indigoferoid/millettioid clade</taxon>
        <taxon>Phaseoleae</taxon>
        <taxon>Glycine</taxon>
        <taxon>Glycine subgen. Soja</taxon>
    </lineage>
</organism>
<dbReference type="PROSITE" id="PS00139">
    <property type="entry name" value="THIOL_PROTEASE_CYS"/>
    <property type="match status" value="1"/>
</dbReference>
<name>A0A0B2QG40_GLYSO</name>
<dbReference type="SMART" id="SM00645">
    <property type="entry name" value="Pept_C1"/>
    <property type="match status" value="1"/>
</dbReference>
<dbReference type="InterPro" id="IPR000169">
    <property type="entry name" value="Pept_cys_AS"/>
</dbReference>
<dbReference type="EMBL" id="KN659549">
    <property type="protein sequence ID" value="KHN18913.1"/>
    <property type="molecule type" value="Genomic_DNA"/>
</dbReference>
<dbReference type="Proteomes" id="UP000053555">
    <property type="component" value="Unassembled WGS sequence"/>
</dbReference>
<dbReference type="SMART" id="SM00848">
    <property type="entry name" value="Inhibitor_I29"/>
    <property type="match status" value="1"/>
</dbReference>
<dbReference type="EC" id="1.3.1.74" evidence="9"/>
<dbReference type="InterPro" id="IPR025660">
    <property type="entry name" value="Pept_his_AS"/>
</dbReference>
<evidence type="ECO:0000256" key="5">
    <source>
        <dbReference type="ARBA" id="ARBA00023157"/>
    </source>
</evidence>
<evidence type="ECO:0000256" key="6">
    <source>
        <dbReference type="ARBA" id="ARBA00023180"/>
    </source>
</evidence>
<dbReference type="CDD" id="cd02248">
    <property type="entry name" value="Peptidase_C1A"/>
    <property type="match status" value="1"/>
</dbReference>
<reference evidence="9" key="1">
    <citation type="submission" date="2014-07" db="EMBL/GenBank/DDBJ databases">
        <title>Identification of a novel salt tolerance gene in wild soybean by whole-genome sequencing.</title>
        <authorList>
            <person name="Lam H.-M."/>
            <person name="Qi X."/>
            <person name="Li M.-W."/>
            <person name="Liu X."/>
            <person name="Xie M."/>
            <person name="Ni M."/>
            <person name="Xu X."/>
        </authorList>
    </citation>
    <scope>NUCLEOTIDE SEQUENCE [LARGE SCALE GENOMIC DNA]</scope>
    <source>
        <tissue evidence="9">Root</tissue>
    </source>
</reference>
<dbReference type="EC" id="3.4.22.15" evidence="9"/>